<dbReference type="InterPro" id="IPR043502">
    <property type="entry name" value="DNA/RNA_pol_sf"/>
</dbReference>
<feature type="compositionally biased region" description="Basic and acidic residues" evidence="9">
    <location>
        <begin position="356"/>
        <end position="381"/>
    </location>
</feature>
<dbReference type="Gene3D" id="3.30.70.270">
    <property type="match status" value="2"/>
</dbReference>
<keyword evidence="8" id="KW-0511">Multifunctional enzyme</keyword>
<evidence type="ECO:0000256" key="5">
    <source>
        <dbReference type="ARBA" id="ARBA00022759"/>
    </source>
</evidence>
<name>A0A2G8JJ92_STIJA</name>
<dbReference type="SUPFAM" id="SSF56672">
    <property type="entry name" value="DNA/RNA polymerases"/>
    <property type="match status" value="1"/>
</dbReference>
<dbReference type="AlphaFoldDB" id="A0A2G8JJ92"/>
<proteinExistence type="predicted"/>
<feature type="region of interest" description="Disordered" evidence="9">
    <location>
        <begin position="354"/>
        <end position="381"/>
    </location>
</feature>
<dbReference type="Gene3D" id="1.10.340.70">
    <property type="match status" value="1"/>
</dbReference>
<dbReference type="OrthoDB" id="10030726at2759"/>
<dbReference type="GO" id="GO:0006508">
    <property type="term" value="P:proteolysis"/>
    <property type="evidence" value="ECO:0007669"/>
    <property type="project" value="UniProtKB-KW"/>
</dbReference>
<keyword evidence="5" id="KW-0255">Endonuclease</keyword>
<evidence type="ECO:0000256" key="9">
    <source>
        <dbReference type="SAM" id="MobiDB-lite"/>
    </source>
</evidence>
<dbReference type="GO" id="GO:0008233">
    <property type="term" value="F:peptidase activity"/>
    <property type="evidence" value="ECO:0007669"/>
    <property type="project" value="UniProtKB-KW"/>
</dbReference>
<evidence type="ECO:0000256" key="8">
    <source>
        <dbReference type="ARBA" id="ARBA00023268"/>
    </source>
</evidence>
<accession>A0A2G8JJ92</accession>
<evidence type="ECO:0000313" key="13">
    <source>
        <dbReference type="Proteomes" id="UP000230750"/>
    </source>
</evidence>
<evidence type="ECO:0000313" key="12">
    <source>
        <dbReference type="EMBL" id="PIK35807.1"/>
    </source>
</evidence>
<keyword evidence="7" id="KW-0695">RNA-directed DNA polymerase</keyword>
<reference evidence="12 13" key="1">
    <citation type="journal article" date="2017" name="PLoS Biol.">
        <title>The sea cucumber genome provides insights into morphological evolution and visceral regeneration.</title>
        <authorList>
            <person name="Zhang X."/>
            <person name="Sun L."/>
            <person name="Yuan J."/>
            <person name="Sun Y."/>
            <person name="Gao Y."/>
            <person name="Zhang L."/>
            <person name="Li S."/>
            <person name="Dai H."/>
            <person name="Hamel J.F."/>
            <person name="Liu C."/>
            <person name="Yu Y."/>
            <person name="Liu S."/>
            <person name="Lin W."/>
            <person name="Guo K."/>
            <person name="Jin S."/>
            <person name="Xu P."/>
            <person name="Storey K.B."/>
            <person name="Huan P."/>
            <person name="Zhang T."/>
            <person name="Zhou Y."/>
            <person name="Zhang J."/>
            <person name="Lin C."/>
            <person name="Li X."/>
            <person name="Xing L."/>
            <person name="Huo D."/>
            <person name="Sun M."/>
            <person name="Wang L."/>
            <person name="Mercier A."/>
            <person name="Li F."/>
            <person name="Yang H."/>
            <person name="Xiang J."/>
        </authorList>
    </citation>
    <scope>NUCLEOTIDE SEQUENCE [LARGE SCALE GENOMIC DNA]</scope>
    <source>
        <strain evidence="12">Shaxun</strain>
        <tissue evidence="12">Muscle</tissue>
    </source>
</reference>
<keyword evidence="1" id="KW-0645">Protease</keyword>
<dbReference type="PANTHER" id="PTHR37984">
    <property type="entry name" value="PROTEIN CBG26694"/>
    <property type="match status" value="1"/>
</dbReference>
<evidence type="ECO:0000256" key="6">
    <source>
        <dbReference type="ARBA" id="ARBA00022801"/>
    </source>
</evidence>
<protein>
    <submittedName>
        <fullName evidence="12">Retrovirus-related Pol polyprotein from transposon</fullName>
    </submittedName>
</protein>
<feature type="domain" description="Integrase zinc-binding" evidence="11">
    <location>
        <begin position="468"/>
        <end position="525"/>
    </location>
</feature>
<dbReference type="InterPro" id="IPR050951">
    <property type="entry name" value="Retrovirus_Pol_polyprotein"/>
</dbReference>
<evidence type="ECO:0000259" key="10">
    <source>
        <dbReference type="Pfam" id="PF17919"/>
    </source>
</evidence>
<dbReference type="CDD" id="cd09274">
    <property type="entry name" value="RNase_HI_RT_Ty3"/>
    <property type="match status" value="1"/>
</dbReference>
<evidence type="ECO:0000256" key="1">
    <source>
        <dbReference type="ARBA" id="ARBA00022670"/>
    </source>
</evidence>
<dbReference type="InterPro" id="IPR041577">
    <property type="entry name" value="RT_RNaseH_2"/>
</dbReference>
<dbReference type="EMBL" id="MRZV01001810">
    <property type="protein sequence ID" value="PIK35807.1"/>
    <property type="molecule type" value="Genomic_DNA"/>
</dbReference>
<evidence type="ECO:0000256" key="3">
    <source>
        <dbReference type="ARBA" id="ARBA00022695"/>
    </source>
</evidence>
<dbReference type="InterPro" id="IPR043128">
    <property type="entry name" value="Rev_trsase/Diguanyl_cyclase"/>
</dbReference>
<dbReference type="Pfam" id="PF17921">
    <property type="entry name" value="Integrase_H2C2"/>
    <property type="match status" value="1"/>
</dbReference>
<dbReference type="PANTHER" id="PTHR37984:SF5">
    <property type="entry name" value="PROTEIN NYNRIN-LIKE"/>
    <property type="match status" value="1"/>
</dbReference>
<organism evidence="12 13">
    <name type="scientific">Stichopus japonicus</name>
    <name type="common">Sea cucumber</name>
    <dbReference type="NCBI Taxonomy" id="307972"/>
    <lineage>
        <taxon>Eukaryota</taxon>
        <taxon>Metazoa</taxon>
        <taxon>Echinodermata</taxon>
        <taxon>Eleutherozoa</taxon>
        <taxon>Echinozoa</taxon>
        <taxon>Holothuroidea</taxon>
        <taxon>Aspidochirotacea</taxon>
        <taxon>Aspidochirotida</taxon>
        <taxon>Stichopodidae</taxon>
        <taxon>Apostichopus</taxon>
    </lineage>
</organism>
<dbReference type="GO" id="GO:0003964">
    <property type="term" value="F:RNA-directed DNA polymerase activity"/>
    <property type="evidence" value="ECO:0007669"/>
    <property type="project" value="UniProtKB-KW"/>
</dbReference>
<keyword evidence="6" id="KW-0378">Hydrolase</keyword>
<evidence type="ECO:0000256" key="7">
    <source>
        <dbReference type="ARBA" id="ARBA00022918"/>
    </source>
</evidence>
<dbReference type="Gene3D" id="3.10.20.370">
    <property type="match status" value="1"/>
</dbReference>
<evidence type="ECO:0000259" key="11">
    <source>
        <dbReference type="Pfam" id="PF17921"/>
    </source>
</evidence>
<comment type="caution">
    <text evidence="12">The sequence shown here is derived from an EMBL/GenBank/DDBJ whole genome shotgun (WGS) entry which is preliminary data.</text>
</comment>
<dbReference type="Gene3D" id="3.10.10.10">
    <property type="entry name" value="HIV Type 1 Reverse Transcriptase, subunit A, domain 1"/>
    <property type="match status" value="1"/>
</dbReference>
<feature type="domain" description="Reverse transcriptase/retrotransposon-derived protein RNase H-like" evidence="10">
    <location>
        <begin position="167"/>
        <end position="265"/>
    </location>
</feature>
<evidence type="ECO:0000256" key="2">
    <source>
        <dbReference type="ARBA" id="ARBA00022679"/>
    </source>
</evidence>
<keyword evidence="3" id="KW-0548">Nucleotidyltransferase</keyword>
<gene>
    <name evidence="12" type="ORF">BSL78_27367</name>
</gene>
<dbReference type="FunFam" id="1.10.340.70:FF:000001">
    <property type="entry name" value="Retrovirus-related Pol polyprotein from transposon gypsy-like Protein"/>
    <property type="match status" value="1"/>
</dbReference>
<dbReference type="GO" id="GO:0004519">
    <property type="term" value="F:endonuclease activity"/>
    <property type="evidence" value="ECO:0007669"/>
    <property type="project" value="UniProtKB-KW"/>
</dbReference>
<dbReference type="InterPro" id="IPR041588">
    <property type="entry name" value="Integrase_H2C2"/>
</dbReference>
<keyword evidence="4" id="KW-0540">Nuclease</keyword>
<dbReference type="FunFam" id="3.10.20.370:FF:000001">
    <property type="entry name" value="Retrovirus-related Pol polyprotein from transposon 17.6-like protein"/>
    <property type="match status" value="1"/>
</dbReference>
<evidence type="ECO:0000256" key="4">
    <source>
        <dbReference type="ARBA" id="ARBA00022722"/>
    </source>
</evidence>
<keyword evidence="2" id="KW-0808">Transferase</keyword>
<keyword evidence="13" id="KW-1185">Reference proteome</keyword>
<dbReference type="FunFam" id="3.30.70.270:FF:000020">
    <property type="entry name" value="Transposon Tf2-6 polyprotein-like Protein"/>
    <property type="match status" value="1"/>
</dbReference>
<dbReference type="Pfam" id="PF17919">
    <property type="entry name" value="RT_RNaseH_2"/>
    <property type="match status" value="1"/>
</dbReference>
<dbReference type="Proteomes" id="UP000230750">
    <property type="component" value="Unassembled WGS sequence"/>
</dbReference>
<dbReference type="FunFam" id="3.10.10.10:FF:000007">
    <property type="entry name" value="Retrovirus-related Pol polyprotein from transposon 17.6-like Protein"/>
    <property type="match status" value="1"/>
</dbReference>
<sequence length="588" mass="67385">MVFDLGYEERDWQVEMDPADKSKTAFITTSGLYEFNVLPFGLCNAPATFERLMERVLKGLHWQTCLLASSSNTGVQPHQRSWTEVKPPEMCLFQQEVSYLGHLVSCEGVSTDPVKVKAVKDWPTPMTVTQLRSFLGLCTYYRKFVKGFADIAKPLHKLTEKETKFAWSEECEGAFQKLKTALITVPILAYPTDDGTYIIDIDASNFGLGCVLSQCQEGQERVTAYFSRTLSIPERRYCTTRKELLAIVASVKHFHHYLFGRRFTIRTDHGALRWLTSFKWTEGQVARWLEVLNTYDYEIQHRAGRLHGNADAISRRPCSDCNHCDKLEEKLTTTNNTDGASCSLIKVRVIGGTDSTSEKSDVTKPPEGISEHDLLKDDGSAEEKEQHWFGCLTKDEIRSKQKEDKDLGIVLGWKENGNDRPHWEQVAGNNNAVRNYWNQWQQLEVKNGILYRKFESPTGEKFTYQLIVPEDMREDILKLSHDHKVAGHFKTKKTIDRVRNNYYWSGYRSDIDKWCKKCDLCSARKGPNRKNKAGMQNYKSGEPMQRIAIDIIGPCLRQTVGTNTSWLLVTTSPSGRKLLQYLTKRPQL</sequence>